<dbReference type="Proteomes" id="UP001331936">
    <property type="component" value="Unassembled WGS sequence"/>
</dbReference>
<dbReference type="RefSeq" id="WP_330154344.1">
    <property type="nucleotide sequence ID" value="NZ_JAUZMZ010000216.1"/>
</dbReference>
<feature type="domain" description="Isochorismatase-like" evidence="2">
    <location>
        <begin position="7"/>
        <end position="181"/>
    </location>
</feature>
<proteinExistence type="predicted"/>
<evidence type="ECO:0000313" key="4">
    <source>
        <dbReference type="Proteomes" id="UP001331936"/>
    </source>
</evidence>
<keyword evidence="1" id="KW-0378">Hydrolase</keyword>
<dbReference type="Gene3D" id="3.40.50.850">
    <property type="entry name" value="Isochorismatase-like"/>
    <property type="match status" value="1"/>
</dbReference>
<evidence type="ECO:0000256" key="1">
    <source>
        <dbReference type="ARBA" id="ARBA00022801"/>
    </source>
</evidence>
<dbReference type="PANTHER" id="PTHR43540:SF6">
    <property type="entry name" value="ISOCHORISMATASE-LIKE DOMAIN-CONTAINING PROTEIN"/>
    <property type="match status" value="1"/>
</dbReference>
<sequence length="211" mass="22483">MTAPRRALVLVDVQNQYFEGPLAIQYPPRDQSLRNIVRLIDHADATDMPVVVVQHTLPQEAPLFADGSHTWELHPDVAARIQPSWKLVRKNVGSAFGGTDVAQWLREQNVDTITLAGYMTNNCNLATAADAEVRGLAAEVISDATGAIHIANAAGKASAEQVHNTLMAIFNSNFAAVATADDWIDANTAGAALEKDNLVTSAVEGQAAFGA</sequence>
<dbReference type="PANTHER" id="PTHR43540">
    <property type="entry name" value="PEROXYUREIDOACRYLATE/UREIDOACRYLATE AMIDOHYDROLASE-RELATED"/>
    <property type="match status" value="1"/>
</dbReference>
<reference evidence="3 4" key="1">
    <citation type="submission" date="2023-08" db="EMBL/GenBank/DDBJ databases">
        <authorList>
            <person name="Girao M."/>
            <person name="Carvalho M.F."/>
        </authorList>
    </citation>
    <scope>NUCLEOTIDE SEQUENCE [LARGE SCALE GENOMIC DNA]</scope>
    <source>
        <strain evidence="3 4">CC-R104</strain>
    </source>
</reference>
<dbReference type="Pfam" id="PF00857">
    <property type="entry name" value="Isochorismatase"/>
    <property type="match status" value="1"/>
</dbReference>
<evidence type="ECO:0000313" key="3">
    <source>
        <dbReference type="EMBL" id="MEE2034998.1"/>
    </source>
</evidence>
<keyword evidence="4" id="KW-1185">Reference proteome</keyword>
<organism evidence="3 4">
    <name type="scientific">Rhodococcus chondri</name>
    <dbReference type="NCBI Taxonomy" id="3065941"/>
    <lineage>
        <taxon>Bacteria</taxon>
        <taxon>Bacillati</taxon>
        <taxon>Actinomycetota</taxon>
        <taxon>Actinomycetes</taxon>
        <taxon>Mycobacteriales</taxon>
        <taxon>Nocardiaceae</taxon>
        <taxon>Rhodococcus</taxon>
    </lineage>
</organism>
<accession>A0ABU7JYA4</accession>
<dbReference type="SUPFAM" id="SSF52499">
    <property type="entry name" value="Isochorismatase-like hydrolases"/>
    <property type="match status" value="1"/>
</dbReference>
<gene>
    <name evidence="3" type="ORF">Q8814_23295</name>
</gene>
<dbReference type="InterPro" id="IPR000868">
    <property type="entry name" value="Isochorismatase-like_dom"/>
</dbReference>
<comment type="caution">
    <text evidence="3">The sequence shown here is derived from an EMBL/GenBank/DDBJ whole genome shotgun (WGS) entry which is preliminary data.</text>
</comment>
<dbReference type="InterPro" id="IPR050272">
    <property type="entry name" value="Isochorismatase-like_hydrls"/>
</dbReference>
<protein>
    <submittedName>
        <fullName evidence="3">Isochorismatase family protein</fullName>
    </submittedName>
</protein>
<dbReference type="EMBL" id="JAUZMZ010000216">
    <property type="protein sequence ID" value="MEE2034998.1"/>
    <property type="molecule type" value="Genomic_DNA"/>
</dbReference>
<name>A0ABU7JYA4_9NOCA</name>
<dbReference type="InterPro" id="IPR036380">
    <property type="entry name" value="Isochorismatase-like_sf"/>
</dbReference>
<evidence type="ECO:0000259" key="2">
    <source>
        <dbReference type="Pfam" id="PF00857"/>
    </source>
</evidence>